<dbReference type="RefSeq" id="WP_389363337.1">
    <property type="nucleotide sequence ID" value="NZ_JBIACK010000013.1"/>
</dbReference>
<comment type="caution">
    <text evidence="2">The sequence shown here is derived from an EMBL/GenBank/DDBJ whole genome shotgun (WGS) entry which is preliminary data.</text>
</comment>
<evidence type="ECO:0000313" key="3">
    <source>
        <dbReference type="Proteomes" id="UP001601059"/>
    </source>
</evidence>
<evidence type="ECO:0000313" key="2">
    <source>
        <dbReference type="EMBL" id="MFE8703094.1"/>
    </source>
</evidence>
<evidence type="ECO:0008006" key="4">
    <source>
        <dbReference type="Google" id="ProtNLM"/>
    </source>
</evidence>
<feature type="region of interest" description="Disordered" evidence="1">
    <location>
        <begin position="30"/>
        <end position="80"/>
    </location>
</feature>
<gene>
    <name evidence="2" type="ORF">ACFYKX_21165</name>
</gene>
<accession>A0ABW6KFT3</accession>
<sequence length="291" mass="32437">MKKWMLSAIVYLLVVIGGYMVYDSVAAEPPVENNHGEEHEEVTDDENAEESHGHEEEDSNAEDHGEGASHEHEEGTDNGVSEVNVALNVDNDTMIIDIQDMDQKPVSELEINHEKLVHLIVVDEHLDKYYHLHPEQVGEGKFQVNQELPEGSYKAFVDIKPSHLNYVVSPIAFTIGEESEGHAHGELTADESLTKVVDGHQVTLIPSSLVSGEAVTLNFDIKDAQLEPYLGAMGHVVILDQAANEYLHVHPADHEQPIFETTFSEPGIYKIWAEFKQNGKVSVYPFVVEIK</sequence>
<reference evidence="2 3" key="1">
    <citation type="submission" date="2024-08" db="EMBL/GenBank/DDBJ databases">
        <title>Two novel Cytobacillus novel species.</title>
        <authorList>
            <person name="Liu G."/>
        </authorList>
    </citation>
    <scope>NUCLEOTIDE SEQUENCE [LARGE SCALE GENOMIC DNA]</scope>
    <source>
        <strain evidence="2 3">FJAT-54145</strain>
    </source>
</reference>
<feature type="compositionally biased region" description="Basic and acidic residues" evidence="1">
    <location>
        <begin position="49"/>
        <end position="75"/>
    </location>
</feature>
<organism evidence="2 3">
    <name type="scientific">Cytobacillus spartinae</name>
    <dbReference type="NCBI Taxonomy" id="3299023"/>
    <lineage>
        <taxon>Bacteria</taxon>
        <taxon>Bacillati</taxon>
        <taxon>Bacillota</taxon>
        <taxon>Bacilli</taxon>
        <taxon>Bacillales</taxon>
        <taxon>Bacillaceae</taxon>
        <taxon>Cytobacillus</taxon>
    </lineage>
</organism>
<dbReference type="Proteomes" id="UP001601059">
    <property type="component" value="Unassembled WGS sequence"/>
</dbReference>
<proteinExistence type="predicted"/>
<name>A0ABW6KFT3_9BACI</name>
<dbReference type="EMBL" id="JBIACK010000013">
    <property type="protein sequence ID" value="MFE8703094.1"/>
    <property type="molecule type" value="Genomic_DNA"/>
</dbReference>
<keyword evidence="3" id="KW-1185">Reference proteome</keyword>
<protein>
    <recommendedName>
        <fullName evidence="4">Secreted protein</fullName>
    </recommendedName>
</protein>
<feature type="compositionally biased region" description="Acidic residues" evidence="1">
    <location>
        <begin position="39"/>
        <end position="48"/>
    </location>
</feature>
<evidence type="ECO:0000256" key="1">
    <source>
        <dbReference type="SAM" id="MobiDB-lite"/>
    </source>
</evidence>